<feature type="transmembrane region" description="Helical" evidence="1">
    <location>
        <begin position="12"/>
        <end position="29"/>
    </location>
</feature>
<keyword evidence="1" id="KW-0812">Transmembrane</keyword>
<dbReference type="AlphaFoldDB" id="A0A239FVG8"/>
<proteinExistence type="predicted"/>
<keyword evidence="1" id="KW-0472">Membrane</keyword>
<dbReference type="Proteomes" id="UP000198426">
    <property type="component" value="Unassembled WGS sequence"/>
</dbReference>
<evidence type="ECO:0000313" key="3">
    <source>
        <dbReference type="Proteomes" id="UP000198426"/>
    </source>
</evidence>
<dbReference type="RefSeq" id="WP_089232536.1">
    <property type="nucleotide sequence ID" value="NZ_FZOY01000002.1"/>
</dbReference>
<gene>
    <name evidence="2" type="ORF">SAMN05421757_102851</name>
</gene>
<keyword evidence="1" id="KW-1133">Transmembrane helix</keyword>
<protein>
    <submittedName>
        <fullName evidence="2">Uncharacterized protein</fullName>
    </submittedName>
</protein>
<organism evidence="2 3">
    <name type="scientific">Tropicimonas sediminicola</name>
    <dbReference type="NCBI Taxonomy" id="1031541"/>
    <lineage>
        <taxon>Bacteria</taxon>
        <taxon>Pseudomonadati</taxon>
        <taxon>Pseudomonadota</taxon>
        <taxon>Alphaproteobacteria</taxon>
        <taxon>Rhodobacterales</taxon>
        <taxon>Roseobacteraceae</taxon>
        <taxon>Tropicimonas</taxon>
    </lineage>
</organism>
<name>A0A239FVG8_9RHOB</name>
<dbReference type="OrthoDB" id="7872223at2"/>
<evidence type="ECO:0000256" key="1">
    <source>
        <dbReference type="SAM" id="Phobius"/>
    </source>
</evidence>
<accession>A0A239FVG8</accession>
<reference evidence="2 3" key="1">
    <citation type="submission" date="2017-06" db="EMBL/GenBank/DDBJ databases">
        <authorList>
            <person name="Kim H.J."/>
            <person name="Triplett B.A."/>
        </authorList>
    </citation>
    <scope>NUCLEOTIDE SEQUENCE [LARGE SCALE GENOMIC DNA]</scope>
    <source>
        <strain evidence="2 3">DSM 29339</strain>
    </source>
</reference>
<sequence length="61" mass="6457">MDLKSKRKELQAVNGAVGLVLGLGGYIGQLYSASLATFLMFAVWIVGATVINLCTDPANKK</sequence>
<dbReference type="EMBL" id="FZOY01000002">
    <property type="protein sequence ID" value="SNS60810.1"/>
    <property type="molecule type" value="Genomic_DNA"/>
</dbReference>
<feature type="transmembrane region" description="Helical" evidence="1">
    <location>
        <begin position="35"/>
        <end position="55"/>
    </location>
</feature>
<evidence type="ECO:0000313" key="2">
    <source>
        <dbReference type="EMBL" id="SNS60810.1"/>
    </source>
</evidence>
<keyword evidence="3" id="KW-1185">Reference proteome</keyword>